<dbReference type="RefSeq" id="WP_037285555.1">
    <property type="nucleotide sequence ID" value="NZ_JEOB01000002.1"/>
</dbReference>
<keyword evidence="1" id="KW-1133">Transmembrane helix</keyword>
<sequence length="124" mass="13270">MGNLGYYQIMTTTAKKVGGPIKLFGLVLGTGALLGSGIHAGVSNIKKKVSSELEKKKKIEQAAVVHTVNTEGRSKEGLHFKVGDKFKVLDADGDAGLIEIIGDNNSPYFVSLRFLSAISNYNMI</sequence>
<protein>
    <submittedName>
        <fullName evidence="2">Uncharacterized protein</fullName>
    </submittedName>
</protein>
<name>A0A011VX55_RUMAL</name>
<keyword evidence="1" id="KW-0472">Membrane</keyword>
<gene>
    <name evidence="2" type="ORF">RASY3_04250</name>
</gene>
<dbReference type="AlphaFoldDB" id="A0A011VX55"/>
<accession>A0A011VX55</accession>
<feature type="transmembrane region" description="Helical" evidence="1">
    <location>
        <begin position="20"/>
        <end position="42"/>
    </location>
</feature>
<keyword evidence="1" id="KW-0812">Transmembrane</keyword>
<dbReference type="Proteomes" id="UP000021369">
    <property type="component" value="Unassembled WGS sequence"/>
</dbReference>
<comment type="caution">
    <text evidence="2">The sequence shown here is derived from an EMBL/GenBank/DDBJ whole genome shotgun (WGS) entry which is preliminary data.</text>
</comment>
<reference evidence="2 3" key="1">
    <citation type="submission" date="2013-06" db="EMBL/GenBank/DDBJ databases">
        <title>Rumen cellulosomics: divergent fiber-degrading strategies revealed by comparative genome-wide analysis of six Ruminococcal strains.</title>
        <authorList>
            <person name="Dassa B."/>
            <person name="Borovok I."/>
            <person name="Lamed R."/>
            <person name="Flint H."/>
            <person name="Yeoman C.J."/>
            <person name="White B."/>
            <person name="Bayer E.A."/>
        </authorList>
    </citation>
    <scope>NUCLEOTIDE SEQUENCE [LARGE SCALE GENOMIC DNA]</scope>
    <source>
        <strain evidence="2 3">SY3</strain>
    </source>
</reference>
<dbReference type="EMBL" id="JEOB01000002">
    <property type="protein sequence ID" value="EXM39198.1"/>
    <property type="molecule type" value="Genomic_DNA"/>
</dbReference>
<evidence type="ECO:0000313" key="3">
    <source>
        <dbReference type="Proteomes" id="UP000021369"/>
    </source>
</evidence>
<dbReference type="OrthoDB" id="2056174at2"/>
<organism evidence="2 3">
    <name type="scientific">Ruminococcus albus SY3</name>
    <dbReference type="NCBI Taxonomy" id="1341156"/>
    <lineage>
        <taxon>Bacteria</taxon>
        <taxon>Bacillati</taxon>
        <taxon>Bacillota</taxon>
        <taxon>Clostridia</taxon>
        <taxon>Eubacteriales</taxon>
        <taxon>Oscillospiraceae</taxon>
        <taxon>Ruminococcus</taxon>
    </lineage>
</organism>
<keyword evidence="3" id="KW-1185">Reference proteome</keyword>
<evidence type="ECO:0000313" key="2">
    <source>
        <dbReference type="EMBL" id="EXM39198.1"/>
    </source>
</evidence>
<proteinExistence type="predicted"/>
<evidence type="ECO:0000256" key="1">
    <source>
        <dbReference type="SAM" id="Phobius"/>
    </source>
</evidence>